<reference evidence="1 2" key="1">
    <citation type="submission" date="2017-02" db="EMBL/GenBank/DDBJ databases">
        <title>The new phylogeny of genus Mycobacterium.</title>
        <authorList>
            <person name="Tortoli E."/>
            <person name="Trovato A."/>
            <person name="Cirillo D.M."/>
        </authorList>
    </citation>
    <scope>NUCLEOTIDE SEQUENCE [LARGE SCALE GENOMIC DNA]</scope>
    <source>
        <strain evidence="1 2">IP1130001</strain>
    </source>
</reference>
<dbReference type="Proteomes" id="UP000243140">
    <property type="component" value="Unassembled WGS sequence"/>
</dbReference>
<evidence type="ECO:0000313" key="1">
    <source>
        <dbReference type="EMBL" id="ORA78647.1"/>
    </source>
</evidence>
<accession>A0ABX3SLT0</accession>
<gene>
    <name evidence="1" type="ORF">BST29_21115</name>
</gene>
<name>A0ABX3SLT0_MYCMA</name>
<sequence>MDIELPRGEGPRAPLKPPTDAGYLLLAARTQRRPPFLPGGRGKRVLIESITPKLAELAGVNTVIAADLFVARLVAPGMGHELLRRRAIRPARFDVVLLVRTADPAGALALRDNPLYRRLRAEMGATALDTYEVAARNVRRIADVRPNRSSVFLFNYFYADDPRRLIPVWEYTAGWFVQNTALPDSEVMAPLDGERADYGIVNHASWPHWRTFLPQLALRPSFRRFVLATFAANNIAAQPILYRLTATHSRARRV</sequence>
<keyword evidence="2" id="KW-1185">Reference proteome</keyword>
<dbReference type="RefSeq" id="WP_071510931.1">
    <property type="nucleotide sequence ID" value="NZ_CP060015.1"/>
</dbReference>
<organism evidence="1 2">
    <name type="scientific">Mycobacterium malmoense</name>
    <dbReference type="NCBI Taxonomy" id="1780"/>
    <lineage>
        <taxon>Bacteria</taxon>
        <taxon>Bacillati</taxon>
        <taxon>Actinomycetota</taxon>
        <taxon>Actinomycetes</taxon>
        <taxon>Mycobacteriales</taxon>
        <taxon>Mycobacteriaceae</taxon>
        <taxon>Mycobacterium</taxon>
    </lineage>
</organism>
<dbReference type="EMBL" id="MVHV01000027">
    <property type="protein sequence ID" value="ORA78647.1"/>
    <property type="molecule type" value="Genomic_DNA"/>
</dbReference>
<evidence type="ECO:0000313" key="2">
    <source>
        <dbReference type="Proteomes" id="UP000243140"/>
    </source>
</evidence>
<comment type="caution">
    <text evidence="1">The sequence shown here is derived from an EMBL/GenBank/DDBJ whole genome shotgun (WGS) entry which is preliminary data.</text>
</comment>
<proteinExistence type="predicted"/>
<protein>
    <submittedName>
        <fullName evidence="1">Uncharacterized protein</fullName>
    </submittedName>
</protein>